<evidence type="ECO:0008006" key="6">
    <source>
        <dbReference type="Google" id="ProtNLM"/>
    </source>
</evidence>
<dbReference type="Pfam" id="PF12796">
    <property type="entry name" value="Ank_2"/>
    <property type="match status" value="1"/>
</dbReference>
<gene>
    <name evidence="4" type="ORF">LMG32289_05599</name>
</gene>
<keyword evidence="2 3" id="KW-0040">ANK repeat</keyword>
<proteinExistence type="predicted"/>
<dbReference type="PROSITE" id="PS50088">
    <property type="entry name" value="ANK_REPEAT"/>
    <property type="match status" value="1"/>
</dbReference>
<feature type="repeat" description="ANK" evidence="3">
    <location>
        <begin position="468"/>
        <end position="500"/>
    </location>
</feature>
<evidence type="ECO:0000256" key="1">
    <source>
        <dbReference type="ARBA" id="ARBA00022737"/>
    </source>
</evidence>
<dbReference type="SUPFAM" id="SSF48403">
    <property type="entry name" value="Ankyrin repeat"/>
    <property type="match status" value="1"/>
</dbReference>
<accession>A0ABM8XVE3</accession>
<evidence type="ECO:0000256" key="3">
    <source>
        <dbReference type="PROSITE-ProRule" id="PRU00023"/>
    </source>
</evidence>
<dbReference type="RefSeq" id="WP_223994276.1">
    <property type="nucleotide sequence ID" value="NZ_CAJZAG010000012.1"/>
</dbReference>
<dbReference type="Proteomes" id="UP000706525">
    <property type="component" value="Unassembled WGS sequence"/>
</dbReference>
<comment type="caution">
    <text evidence="4">The sequence shown here is derived from an EMBL/GenBank/DDBJ whole genome shotgun (WGS) entry which is preliminary data.</text>
</comment>
<dbReference type="SMART" id="SM00248">
    <property type="entry name" value="ANK"/>
    <property type="match status" value="2"/>
</dbReference>
<dbReference type="EMBL" id="CAJZAG010000012">
    <property type="protein sequence ID" value="CAG9184373.1"/>
    <property type="molecule type" value="Genomic_DNA"/>
</dbReference>
<dbReference type="PANTHER" id="PTHR24201">
    <property type="entry name" value="ANK_REP_REGION DOMAIN-CONTAINING PROTEIN"/>
    <property type="match status" value="1"/>
</dbReference>
<dbReference type="InterPro" id="IPR050776">
    <property type="entry name" value="Ank_Repeat/CDKN_Inhibitor"/>
</dbReference>
<dbReference type="Gene3D" id="1.25.40.20">
    <property type="entry name" value="Ankyrin repeat-containing domain"/>
    <property type="match status" value="1"/>
</dbReference>
<sequence length="642" mass="70587">MSQDTFSRTYAIPVENLGRVRQTIARINKRAAKLGMQPIGLQVSEPKLQRITRVSIQANETVGQEIMANVSDVTVTGEKPVLSGYAFVAKLDFSAGSTPLVLGMEETPAQYRECAPDCDQCKTTRDRNTTFVLREIATDRHLQVGSTCLTDFFNGDDPFAKTACLQVLVEMHDDLTECEEYSRGADAELLPVKAILEAACAEVRIGGYMSKEKAEFQQVISTADAVAEHFSRRRPGAPLPPKIEPADRDKAARVKAWLVSDEMAVERQQSTYLHNLSVLGAGEDIPARRLGILVSAVAAYDYREFRRLEAADTRISAFVGEVDGKIERAVTILGRTLIPGDQYGDKMLYRMRDDDGNHLVWFCSGAEMGEVGERLHVTGTVKEHRVYNEQRQTTLLRVTAAENKLFDAVQEGRPASVIQKLAAQPISIDRLHHIHKLTALMAAARLGRTSSVQALLDAQASPTITDREGYTAAHYAAALGYANTVIALEDAGADLEAVAQDGTTPLSLLEADQTALLDDVRKFRTPEVDTDTRIWQRDAEFAIKGLLPKQETLDWFIEECDRHATEGHGDLRAQLGHNPSQFEVVIDMSSGRPVVLNGRRTIAYAMSEGKKTVTALVGLKRPEPALERGQQFDGAPAPSSDL</sequence>
<evidence type="ECO:0000313" key="4">
    <source>
        <dbReference type="EMBL" id="CAG9184373.1"/>
    </source>
</evidence>
<reference evidence="4 5" key="1">
    <citation type="submission" date="2021-08" db="EMBL/GenBank/DDBJ databases">
        <authorList>
            <person name="Peeters C."/>
        </authorList>
    </citation>
    <scope>NUCLEOTIDE SEQUENCE [LARGE SCALE GENOMIC DNA]</scope>
    <source>
        <strain evidence="4 5">LMG 32289</strain>
    </source>
</reference>
<organism evidence="4 5">
    <name type="scientific">Cupriavidus pampae</name>
    <dbReference type="NCBI Taxonomy" id="659251"/>
    <lineage>
        <taxon>Bacteria</taxon>
        <taxon>Pseudomonadati</taxon>
        <taxon>Pseudomonadota</taxon>
        <taxon>Betaproteobacteria</taxon>
        <taxon>Burkholderiales</taxon>
        <taxon>Burkholderiaceae</taxon>
        <taxon>Cupriavidus</taxon>
    </lineage>
</organism>
<protein>
    <recommendedName>
        <fullName evidence="6">Ankyrin repeat domain-containing protein</fullName>
    </recommendedName>
</protein>
<keyword evidence="1" id="KW-0677">Repeat</keyword>
<evidence type="ECO:0000256" key="2">
    <source>
        <dbReference type="ARBA" id="ARBA00023043"/>
    </source>
</evidence>
<keyword evidence="5" id="KW-1185">Reference proteome</keyword>
<dbReference type="InterPro" id="IPR002110">
    <property type="entry name" value="Ankyrin_rpt"/>
</dbReference>
<evidence type="ECO:0000313" key="5">
    <source>
        <dbReference type="Proteomes" id="UP000706525"/>
    </source>
</evidence>
<dbReference type="PROSITE" id="PS50297">
    <property type="entry name" value="ANK_REP_REGION"/>
    <property type="match status" value="1"/>
</dbReference>
<name>A0ABM8XVE3_9BURK</name>
<dbReference type="InterPro" id="IPR036770">
    <property type="entry name" value="Ankyrin_rpt-contain_sf"/>
</dbReference>